<organism evidence="5 6">
    <name type="scientific">Bradyrhizobium betae</name>
    <dbReference type="NCBI Taxonomy" id="244734"/>
    <lineage>
        <taxon>Bacteria</taxon>
        <taxon>Pseudomonadati</taxon>
        <taxon>Pseudomonadota</taxon>
        <taxon>Alphaproteobacteria</taxon>
        <taxon>Hyphomicrobiales</taxon>
        <taxon>Nitrobacteraceae</taxon>
        <taxon>Bradyrhizobium</taxon>
    </lineage>
</organism>
<dbReference type="GO" id="GO:0050385">
    <property type="term" value="F:ureidoglycolate lyase activity"/>
    <property type="evidence" value="ECO:0007669"/>
    <property type="project" value="UniProtKB-EC"/>
</dbReference>
<sequence>MVYHWNNKVGRLDVCPCQGSQFSMMGSPSYTISVEPLSAAAFAPFGDVASRPTGERRRYLPTMLNRADEAQSFSFWISSAAALRRLPLRATTLERHPYSAQTFVPLGSARYLAVVCGADPGGEPDLTTLRGFVAGPEHIVTYARNVWHHPMTVLDAPMEFAVAMGVTGRQDDDVFFDLDAEVIVVMPAAAF</sequence>
<dbReference type="EMBL" id="MZXW01000050">
    <property type="protein sequence ID" value="RXT36420.1"/>
    <property type="molecule type" value="Genomic_DNA"/>
</dbReference>
<accession>A0A4Q1UQK2</accession>
<dbReference type="GO" id="GO:0006144">
    <property type="term" value="P:purine nucleobase metabolic process"/>
    <property type="evidence" value="ECO:0007669"/>
    <property type="project" value="UniProtKB-KW"/>
</dbReference>
<dbReference type="Gene3D" id="2.60.120.480">
    <property type="entry name" value="Ureidoglycolate hydrolase"/>
    <property type="match status" value="1"/>
</dbReference>
<evidence type="ECO:0000313" key="5">
    <source>
        <dbReference type="EMBL" id="RXT36420.1"/>
    </source>
</evidence>
<dbReference type="InterPro" id="IPR007247">
    <property type="entry name" value="Ureidogly_lyase"/>
</dbReference>
<dbReference type="PANTHER" id="PTHR21221:SF1">
    <property type="entry name" value="UREIDOGLYCOLATE LYASE"/>
    <property type="match status" value="1"/>
</dbReference>
<evidence type="ECO:0008006" key="7">
    <source>
        <dbReference type="Google" id="ProtNLM"/>
    </source>
</evidence>
<keyword evidence="2" id="KW-0659">Purine metabolism</keyword>
<proteinExistence type="predicted"/>
<evidence type="ECO:0000256" key="1">
    <source>
        <dbReference type="ARBA" id="ARBA00011738"/>
    </source>
</evidence>
<dbReference type="Pfam" id="PF04115">
    <property type="entry name" value="Ureidogly_lyase"/>
    <property type="match status" value="1"/>
</dbReference>
<dbReference type="PANTHER" id="PTHR21221">
    <property type="entry name" value="UREIDOGLYCOLATE HYDROLASE"/>
    <property type="match status" value="1"/>
</dbReference>
<protein>
    <recommendedName>
        <fullName evidence="7">Ureidoglycolate hydrolase</fullName>
    </recommendedName>
</protein>
<dbReference type="AlphaFoldDB" id="A0A4Q1UQK2"/>
<name>A0A4Q1UQK2_9BRAD</name>
<dbReference type="InterPro" id="IPR011051">
    <property type="entry name" value="RmlC_Cupin_sf"/>
</dbReference>
<keyword evidence="6" id="KW-1185">Reference proteome</keyword>
<comment type="catalytic activity">
    <reaction evidence="4">
        <text>(S)-ureidoglycolate = urea + glyoxylate</text>
        <dbReference type="Rhea" id="RHEA:11304"/>
        <dbReference type="ChEBI" id="CHEBI:16199"/>
        <dbReference type="ChEBI" id="CHEBI:36655"/>
        <dbReference type="ChEBI" id="CHEBI:57296"/>
        <dbReference type="EC" id="4.3.2.3"/>
    </reaction>
</comment>
<dbReference type="SUPFAM" id="SSF51182">
    <property type="entry name" value="RmlC-like cupins"/>
    <property type="match status" value="1"/>
</dbReference>
<reference evidence="5 6" key="1">
    <citation type="submission" date="2017-03" db="EMBL/GenBank/DDBJ databases">
        <authorList>
            <person name="Safronova V.I."/>
            <person name="Sazanova A.L."/>
            <person name="Chirak E.R."/>
        </authorList>
    </citation>
    <scope>NUCLEOTIDE SEQUENCE [LARGE SCALE GENOMIC DNA]</scope>
    <source>
        <strain evidence="5 6">Opo-243</strain>
    </source>
</reference>
<evidence type="ECO:0000256" key="3">
    <source>
        <dbReference type="ARBA" id="ARBA00023239"/>
    </source>
</evidence>
<dbReference type="InterPro" id="IPR024060">
    <property type="entry name" value="Ureidoglycolate_lyase_dom_sf"/>
</dbReference>
<keyword evidence="3" id="KW-0456">Lyase</keyword>
<comment type="caution">
    <text evidence="5">The sequence shown here is derived from an EMBL/GenBank/DDBJ whole genome shotgun (WGS) entry which is preliminary data.</text>
</comment>
<dbReference type="Proteomes" id="UP000290819">
    <property type="component" value="Unassembled WGS sequence"/>
</dbReference>
<evidence type="ECO:0000256" key="4">
    <source>
        <dbReference type="ARBA" id="ARBA00047684"/>
    </source>
</evidence>
<comment type="subunit">
    <text evidence="1">Homodimer.</text>
</comment>
<dbReference type="GO" id="GO:0000256">
    <property type="term" value="P:allantoin catabolic process"/>
    <property type="evidence" value="ECO:0007669"/>
    <property type="project" value="InterPro"/>
</dbReference>
<dbReference type="InterPro" id="IPR047233">
    <property type="entry name" value="UAH_cupin"/>
</dbReference>
<evidence type="ECO:0000256" key="2">
    <source>
        <dbReference type="ARBA" id="ARBA00022631"/>
    </source>
</evidence>
<dbReference type="GO" id="GO:0004848">
    <property type="term" value="F:ureidoglycolate hydrolase activity"/>
    <property type="evidence" value="ECO:0007669"/>
    <property type="project" value="InterPro"/>
</dbReference>
<dbReference type="CDD" id="cd20298">
    <property type="entry name" value="cupin_UAH"/>
    <property type="match status" value="1"/>
</dbReference>
<gene>
    <name evidence="5" type="ORF">B5V03_32680</name>
</gene>
<evidence type="ECO:0000313" key="6">
    <source>
        <dbReference type="Proteomes" id="UP000290819"/>
    </source>
</evidence>
<dbReference type="OrthoDB" id="9804602at2"/>